<organism evidence="6 7">
    <name type="scientific">Aliikangiella marina</name>
    <dbReference type="NCBI Taxonomy" id="1712262"/>
    <lineage>
        <taxon>Bacteria</taxon>
        <taxon>Pseudomonadati</taxon>
        <taxon>Pseudomonadota</taxon>
        <taxon>Gammaproteobacteria</taxon>
        <taxon>Oceanospirillales</taxon>
        <taxon>Pleioneaceae</taxon>
        <taxon>Aliikangiella</taxon>
    </lineage>
</organism>
<dbReference type="GO" id="GO:0016887">
    <property type="term" value="F:ATP hydrolysis activity"/>
    <property type="evidence" value="ECO:0007669"/>
    <property type="project" value="InterPro"/>
</dbReference>
<dbReference type="EMBL" id="VIKR01000002">
    <property type="protein sequence ID" value="TQV75624.1"/>
    <property type="molecule type" value="Genomic_DNA"/>
</dbReference>
<dbReference type="InterPro" id="IPR003593">
    <property type="entry name" value="AAA+_ATPase"/>
</dbReference>
<evidence type="ECO:0000313" key="6">
    <source>
        <dbReference type="EMBL" id="TQV75624.1"/>
    </source>
</evidence>
<dbReference type="SMART" id="SM00382">
    <property type="entry name" value="AAA"/>
    <property type="match status" value="1"/>
</dbReference>
<keyword evidence="2" id="KW-0813">Transport</keyword>
<name>A0A545TEH5_9GAMM</name>
<dbReference type="InterPro" id="IPR017871">
    <property type="entry name" value="ABC_transporter-like_CS"/>
</dbReference>
<dbReference type="GO" id="GO:0005524">
    <property type="term" value="F:ATP binding"/>
    <property type="evidence" value="ECO:0007669"/>
    <property type="project" value="UniProtKB-KW"/>
</dbReference>
<dbReference type="Pfam" id="PF00005">
    <property type="entry name" value="ABC_tran"/>
    <property type="match status" value="1"/>
</dbReference>
<dbReference type="PROSITE" id="PS50893">
    <property type="entry name" value="ABC_TRANSPORTER_2"/>
    <property type="match status" value="1"/>
</dbReference>
<dbReference type="PANTHER" id="PTHR42794">
    <property type="entry name" value="HEMIN IMPORT ATP-BINDING PROTEIN HMUV"/>
    <property type="match status" value="1"/>
</dbReference>
<dbReference type="FunFam" id="3.40.50.300:FF:000134">
    <property type="entry name" value="Iron-enterobactin ABC transporter ATP-binding protein"/>
    <property type="match status" value="1"/>
</dbReference>
<dbReference type="PANTHER" id="PTHR42794:SF2">
    <property type="entry name" value="ABC TRANSPORTER ATP-BINDING PROTEIN"/>
    <property type="match status" value="1"/>
</dbReference>
<evidence type="ECO:0000256" key="3">
    <source>
        <dbReference type="ARBA" id="ARBA00022741"/>
    </source>
</evidence>
<sequence length="258" mass="28577">MTVESLSWRVQDKSILNNVSFSVCPTEFVGIIGPNGAGKSSLLRCLYGVNVPTEGEVRIADKNILEYSRQALAQKIAVVLQEPPSRFELSVNDVIAMGLTPQKSLLSFDNHLDKQKVIEASRQVDLLDKLHQSFNSLSGGEKQRAMIARAIVQDTHVLILDEPTNHLDIRHQLEVLTLAKSLQVTVICSMHDLNLAATFCDRLILLDQGSIIAEGSPESVLTEANLNRVFDIKAKVDTHPFTQKLRITFDLGEHIDAD</sequence>
<reference evidence="6 7" key="1">
    <citation type="submission" date="2019-06" db="EMBL/GenBank/DDBJ databases">
        <title>Draft genome of Aliikangiella marina GYP-15.</title>
        <authorList>
            <person name="Wang G."/>
        </authorList>
    </citation>
    <scope>NUCLEOTIDE SEQUENCE [LARGE SCALE GENOMIC DNA]</scope>
    <source>
        <strain evidence="6 7">GYP-15</strain>
    </source>
</reference>
<protein>
    <submittedName>
        <fullName evidence="6">ABC transporter ATP-binding protein</fullName>
    </submittedName>
</protein>
<dbReference type="Proteomes" id="UP000317839">
    <property type="component" value="Unassembled WGS sequence"/>
</dbReference>
<evidence type="ECO:0000256" key="2">
    <source>
        <dbReference type="ARBA" id="ARBA00022448"/>
    </source>
</evidence>
<dbReference type="OrthoDB" id="6461291at2"/>
<keyword evidence="3" id="KW-0547">Nucleotide-binding</keyword>
<dbReference type="Gene3D" id="3.40.50.300">
    <property type="entry name" value="P-loop containing nucleotide triphosphate hydrolases"/>
    <property type="match status" value="1"/>
</dbReference>
<evidence type="ECO:0000256" key="1">
    <source>
        <dbReference type="ARBA" id="ARBA00005417"/>
    </source>
</evidence>
<dbReference type="PROSITE" id="PS00211">
    <property type="entry name" value="ABC_TRANSPORTER_1"/>
    <property type="match status" value="1"/>
</dbReference>
<dbReference type="InterPro" id="IPR027417">
    <property type="entry name" value="P-loop_NTPase"/>
</dbReference>
<dbReference type="AlphaFoldDB" id="A0A545TEH5"/>
<keyword evidence="7" id="KW-1185">Reference proteome</keyword>
<comment type="similarity">
    <text evidence="1">Belongs to the ABC transporter superfamily.</text>
</comment>
<gene>
    <name evidence="6" type="ORF">FLL45_08590</name>
</gene>
<dbReference type="CDD" id="cd03214">
    <property type="entry name" value="ABC_Iron-Siderophores_B12_Hemin"/>
    <property type="match status" value="1"/>
</dbReference>
<comment type="caution">
    <text evidence="6">The sequence shown here is derived from an EMBL/GenBank/DDBJ whole genome shotgun (WGS) entry which is preliminary data.</text>
</comment>
<evidence type="ECO:0000313" key="7">
    <source>
        <dbReference type="Proteomes" id="UP000317839"/>
    </source>
</evidence>
<keyword evidence="4 6" id="KW-0067">ATP-binding</keyword>
<proteinExistence type="inferred from homology"/>
<evidence type="ECO:0000256" key="4">
    <source>
        <dbReference type="ARBA" id="ARBA00022840"/>
    </source>
</evidence>
<feature type="domain" description="ABC transporter" evidence="5">
    <location>
        <begin position="1"/>
        <end position="233"/>
    </location>
</feature>
<dbReference type="SUPFAM" id="SSF52540">
    <property type="entry name" value="P-loop containing nucleoside triphosphate hydrolases"/>
    <property type="match status" value="1"/>
</dbReference>
<accession>A0A545TEH5</accession>
<evidence type="ECO:0000259" key="5">
    <source>
        <dbReference type="PROSITE" id="PS50893"/>
    </source>
</evidence>
<dbReference type="InterPro" id="IPR003439">
    <property type="entry name" value="ABC_transporter-like_ATP-bd"/>
</dbReference>